<dbReference type="InterPro" id="IPR036597">
    <property type="entry name" value="Fido-like_dom_sf"/>
</dbReference>
<keyword evidence="2" id="KW-0548">Nucleotidyltransferase</keyword>
<feature type="domain" description="Fido" evidence="8">
    <location>
        <begin position="48"/>
        <end position="185"/>
    </location>
</feature>
<protein>
    <recommendedName>
        <fullName evidence="5">protein adenylyltransferase</fullName>
        <ecNumber evidence="5">2.7.7.108</ecNumber>
    </recommendedName>
</protein>
<dbReference type="EMBL" id="JANFXK010000023">
    <property type="protein sequence ID" value="MCQ4638242.1"/>
    <property type="molecule type" value="Genomic_DNA"/>
</dbReference>
<keyword evidence="4" id="KW-0067">ATP-binding</keyword>
<reference evidence="9 10" key="1">
    <citation type="submission" date="2022-06" db="EMBL/GenBank/DDBJ databases">
        <title>Isolation of gut microbiota from human fecal samples.</title>
        <authorList>
            <person name="Pamer E.G."/>
            <person name="Barat B."/>
            <person name="Waligurski E."/>
            <person name="Medina S."/>
            <person name="Paddock L."/>
            <person name="Mostad J."/>
        </authorList>
    </citation>
    <scope>NUCLEOTIDE SEQUENCE [LARGE SCALE GENOMIC DNA]</scope>
    <source>
        <strain evidence="9 10">SL.3.17</strain>
    </source>
</reference>
<dbReference type="PROSITE" id="PS51459">
    <property type="entry name" value="FIDO"/>
    <property type="match status" value="1"/>
</dbReference>
<dbReference type="RefSeq" id="WP_256133436.1">
    <property type="nucleotide sequence ID" value="NZ_JANFXK010000023.1"/>
</dbReference>
<dbReference type="EC" id="2.7.7.108" evidence="5"/>
<dbReference type="InterPro" id="IPR003812">
    <property type="entry name" value="Fido"/>
</dbReference>
<comment type="caution">
    <text evidence="9">The sequence shown here is derived from an EMBL/GenBank/DDBJ whole genome shotgun (WGS) entry which is preliminary data.</text>
</comment>
<dbReference type="SUPFAM" id="SSF140931">
    <property type="entry name" value="Fic-like"/>
    <property type="match status" value="1"/>
</dbReference>
<dbReference type="PANTHER" id="PTHR39560:SF1">
    <property type="entry name" value="PROTEIN ADENYLYLTRANSFERASE FIC-RELATED"/>
    <property type="match status" value="1"/>
</dbReference>
<evidence type="ECO:0000313" key="10">
    <source>
        <dbReference type="Proteomes" id="UP001524502"/>
    </source>
</evidence>
<keyword evidence="10" id="KW-1185">Reference proteome</keyword>
<gene>
    <name evidence="9" type="ORF">NE619_16025</name>
</gene>
<keyword evidence="3" id="KW-0547">Nucleotide-binding</keyword>
<evidence type="ECO:0000256" key="3">
    <source>
        <dbReference type="ARBA" id="ARBA00022741"/>
    </source>
</evidence>
<evidence type="ECO:0000256" key="4">
    <source>
        <dbReference type="ARBA" id="ARBA00022840"/>
    </source>
</evidence>
<dbReference type="PANTHER" id="PTHR39560">
    <property type="entry name" value="PROTEIN ADENYLYLTRANSFERASE FIC-RELATED"/>
    <property type="match status" value="1"/>
</dbReference>
<name>A0ABT1RSR0_9FIRM</name>
<sequence>MGGYFVEGADVLENKLGIDDPVRLKKIETEIVYARMIELTRETYDGEFNFRLLKHFHYCLFSDIYYMAGQVRTVRIAKGNSVFCYPENIEQQQRRIFGKLKEACYLRGLAREEFLEKFADLAGELNALHPFREGNGRTIKLFLYKLAQSAGWHIDYGAIDASELMEADIAAFYGDPKKLMKLIDKNLCPWEKK</sequence>
<comment type="catalytic activity">
    <reaction evidence="6">
        <text>L-threonyl-[protein] + ATP = 3-O-(5'-adenylyl)-L-threonyl-[protein] + diphosphate</text>
        <dbReference type="Rhea" id="RHEA:54292"/>
        <dbReference type="Rhea" id="RHEA-COMP:11060"/>
        <dbReference type="Rhea" id="RHEA-COMP:13847"/>
        <dbReference type="ChEBI" id="CHEBI:30013"/>
        <dbReference type="ChEBI" id="CHEBI:30616"/>
        <dbReference type="ChEBI" id="CHEBI:33019"/>
        <dbReference type="ChEBI" id="CHEBI:138113"/>
        <dbReference type="EC" id="2.7.7.108"/>
    </reaction>
</comment>
<evidence type="ECO:0000313" key="9">
    <source>
        <dbReference type="EMBL" id="MCQ4638242.1"/>
    </source>
</evidence>
<dbReference type="Proteomes" id="UP001524502">
    <property type="component" value="Unassembled WGS sequence"/>
</dbReference>
<accession>A0ABT1RSR0</accession>
<evidence type="ECO:0000256" key="2">
    <source>
        <dbReference type="ARBA" id="ARBA00022695"/>
    </source>
</evidence>
<dbReference type="Gene3D" id="1.10.3290.10">
    <property type="entry name" value="Fido-like domain"/>
    <property type="match status" value="1"/>
</dbReference>
<evidence type="ECO:0000256" key="6">
    <source>
        <dbReference type="ARBA" id="ARBA00047939"/>
    </source>
</evidence>
<proteinExistence type="predicted"/>
<dbReference type="Pfam" id="PF02661">
    <property type="entry name" value="Fic"/>
    <property type="match status" value="1"/>
</dbReference>
<organism evidence="9 10">
    <name type="scientific">Anaerovorax odorimutans</name>
    <dbReference type="NCBI Taxonomy" id="109327"/>
    <lineage>
        <taxon>Bacteria</taxon>
        <taxon>Bacillati</taxon>
        <taxon>Bacillota</taxon>
        <taxon>Clostridia</taxon>
        <taxon>Peptostreptococcales</taxon>
        <taxon>Anaerovoracaceae</taxon>
        <taxon>Anaerovorax</taxon>
    </lineage>
</organism>
<keyword evidence="1" id="KW-0808">Transferase</keyword>
<evidence type="ECO:0000256" key="7">
    <source>
        <dbReference type="ARBA" id="ARBA00048696"/>
    </source>
</evidence>
<evidence type="ECO:0000256" key="1">
    <source>
        <dbReference type="ARBA" id="ARBA00022679"/>
    </source>
</evidence>
<evidence type="ECO:0000259" key="8">
    <source>
        <dbReference type="PROSITE" id="PS51459"/>
    </source>
</evidence>
<evidence type="ECO:0000256" key="5">
    <source>
        <dbReference type="ARBA" id="ARBA00034531"/>
    </source>
</evidence>
<comment type="catalytic activity">
    <reaction evidence="7">
        <text>L-tyrosyl-[protein] + ATP = O-(5'-adenylyl)-L-tyrosyl-[protein] + diphosphate</text>
        <dbReference type="Rhea" id="RHEA:54288"/>
        <dbReference type="Rhea" id="RHEA-COMP:10136"/>
        <dbReference type="Rhea" id="RHEA-COMP:13846"/>
        <dbReference type="ChEBI" id="CHEBI:30616"/>
        <dbReference type="ChEBI" id="CHEBI:33019"/>
        <dbReference type="ChEBI" id="CHEBI:46858"/>
        <dbReference type="ChEBI" id="CHEBI:83624"/>
        <dbReference type="EC" id="2.7.7.108"/>
    </reaction>
</comment>